<dbReference type="GeneID" id="11605105"/>
<protein>
    <submittedName>
        <fullName evidence="1">Uncharacterized protein</fullName>
    </submittedName>
</protein>
<evidence type="ECO:0000313" key="2">
    <source>
        <dbReference type="Proteomes" id="UP000007746"/>
    </source>
</evidence>
<gene>
    <name evidence="1" type="ORF">BF7_00235</name>
</gene>
<dbReference type="EMBL" id="JN991020">
    <property type="protein sequence ID" value="AEX65885.1"/>
    <property type="molecule type" value="Genomic_DNA"/>
</dbReference>
<dbReference type="KEGG" id="vg:11605105"/>
<name>H2ELY3_9CAUD</name>
<keyword evidence="2" id="KW-1185">Reference proteome</keyword>
<dbReference type="OrthoDB" id="37737at10239"/>
<sequence>MKFSTLPSPGQLRVGQKLRQITTTAISAAEIRKGQSGLNSPELVAFFTAALNATPGAPGQNPLVASVTNGQKVSTGGVTYELTVADGQLTAITVVAAP</sequence>
<reference evidence="1 2" key="1">
    <citation type="journal article" date="2012" name="FEMS Microbiol. Lett.">
        <title>Isolation of new Pseudomonas tolaasii bacteriophages and genomic investigation of the lytic phage BF7.</title>
        <authorList>
            <person name="Sajben-Nagy E."/>
            <person name="Maroti G."/>
            <person name="Kredics L."/>
            <person name="Horvath B."/>
            <person name="Parducz A."/>
            <person name="Vagvolgyi C."/>
            <person name="Manczinger L."/>
        </authorList>
    </citation>
    <scope>NUCLEOTIDE SEQUENCE [LARGE SCALE GENOMIC DNA]</scope>
</reference>
<accession>H2ELY3</accession>
<organism evidence="1 2">
    <name type="scientific">Pseudomonas phage Bf7</name>
    <dbReference type="NCBI Taxonomy" id="1100790"/>
    <lineage>
        <taxon>Viruses</taxon>
        <taxon>Duplodnaviria</taxon>
        <taxon>Heunggongvirae</taxon>
        <taxon>Uroviricota</taxon>
        <taxon>Caudoviricetes</taxon>
        <taxon>Autographivirales</taxon>
        <taxon>Autonotataviridae</taxon>
        <taxon>Bifseptvirus</taxon>
        <taxon>Bifseptvirus Bf7</taxon>
    </lineage>
</organism>
<evidence type="ECO:0000313" key="1">
    <source>
        <dbReference type="EMBL" id="AEX65885.1"/>
    </source>
</evidence>
<proteinExistence type="predicted"/>
<dbReference type="RefSeq" id="YP_005098203.1">
    <property type="nucleotide sequence ID" value="NC_016764.1"/>
</dbReference>
<dbReference type="Proteomes" id="UP000007746">
    <property type="component" value="Segment"/>
</dbReference>